<sequence>MSQPTNATRANTMQSPSSAPLSDKSIQTPGISFSQTLVSKPTAEPSVAMESGQSKGSERFSKRISKRFSMNFSGTDLGKKLTKRSSFPVESVTPRPSMTSNRHSSAPTSNSIASKRISSNSSTLIASSNGSQIASTAPSSISASSTLQSSPIASPTSSQRSASSTNPAYDPLQNYIACLHPHCPTHYLPTHLGPTFFSPQSPYNLRRLPGLCPSHAYKDLQASNAYCKQEWESMRQNAGRKTMGQVASEFETFLSRFQRERMREAKAMEGNVEARVMGFEGREGEWEWQYTLRRCTRHSCTRQYSPFSSQTYKFYKGKRRHNLVVNNTLCPPCARADIEAVERVVMENRLAFGEQEWHWESWLVRLRQDREAERQFWEKAQERVVREKEVRYREIEEKRDDNVEIEGKGVDTLRELCVVM</sequence>
<dbReference type="AlphaFoldDB" id="A0A6A5ZHB4"/>
<feature type="region of interest" description="Disordered" evidence="1">
    <location>
        <begin position="1"/>
        <end position="118"/>
    </location>
</feature>
<evidence type="ECO:0000313" key="2">
    <source>
        <dbReference type="EMBL" id="KAF2117788.1"/>
    </source>
</evidence>
<feature type="compositionally biased region" description="Polar residues" evidence="1">
    <location>
        <begin position="1"/>
        <end position="39"/>
    </location>
</feature>
<feature type="region of interest" description="Disordered" evidence="1">
    <location>
        <begin position="142"/>
        <end position="166"/>
    </location>
</feature>
<feature type="compositionally biased region" description="Low complexity" evidence="1">
    <location>
        <begin position="109"/>
        <end position="118"/>
    </location>
</feature>
<proteinExistence type="predicted"/>
<keyword evidence="3" id="KW-1185">Reference proteome</keyword>
<gene>
    <name evidence="2" type="ORF">BDV96DRAFT_403085</name>
</gene>
<dbReference type="Proteomes" id="UP000799770">
    <property type="component" value="Unassembled WGS sequence"/>
</dbReference>
<evidence type="ECO:0000256" key="1">
    <source>
        <dbReference type="SAM" id="MobiDB-lite"/>
    </source>
</evidence>
<organism evidence="2 3">
    <name type="scientific">Lophiotrema nucula</name>
    <dbReference type="NCBI Taxonomy" id="690887"/>
    <lineage>
        <taxon>Eukaryota</taxon>
        <taxon>Fungi</taxon>
        <taxon>Dikarya</taxon>
        <taxon>Ascomycota</taxon>
        <taxon>Pezizomycotina</taxon>
        <taxon>Dothideomycetes</taxon>
        <taxon>Pleosporomycetidae</taxon>
        <taxon>Pleosporales</taxon>
        <taxon>Lophiotremataceae</taxon>
        <taxon>Lophiotrema</taxon>
    </lineage>
</organism>
<feature type="compositionally biased region" description="Polar residues" evidence="1">
    <location>
        <begin position="94"/>
        <end position="108"/>
    </location>
</feature>
<accession>A0A6A5ZHB4</accession>
<name>A0A6A5ZHB4_9PLEO</name>
<dbReference type="EMBL" id="ML977318">
    <property type="protein sequence ID" value="KAF2117788.1"/>
    <property type="molecule type" value="Genomic_DNA"/>
</dbReference>
<reference evidence="2" key="1">
    <citation type="journal article" date="2020" name="Stud. Mycol.">
        <title>101 Dothideomycetes genomes: a test case for predicting lifestyles and emergence of pathogens.</title>
        <authorList>
            <person name="Haridas S."/>
            <person name="Albert R."/>
            <person name="Binder M."/>
            <person name="Bloem J."/>
            <person name="Labutti K."/>
            <person name="Salamov A."/>
            <person name="Andreopoulos B."/>
            <person name="Baker S."/>
            <person name="Barry K."/>
            <person name="Bills G."/>
            <person name="Bluhm B."/>
            <person name="Cannon C."/>
            <person name="Castanera R."/>
            <person name="Culley D."/>
            <person name="Daum C."/>
            <person name="Ezra D."/>
            <person name="Gonzalez J."/>
            <person name="Henrissat B."/>
            <person name="Kuo A."/>
            <person name="Liang C."/>
            <person name="Lipzen A."/>
            <person name="Lutzoni F."/>
            <person name="Magnuson J."/>
            <person name="Mondo S."/>
            <person name="Nolan M."/>
            <person name="Ohm R."/>
            <person name="Pangilinan J."/>
            <person name="Park H.-J."/>
            <person name="Ramirez L."/>
            <person name="Alfaro M."/>
            <person name="Sun H."/>
            <person name="Tritt A."/>
            <person name="Yoshinaga Y."/>
            <person name="Zwiers L.-H."/>
            <person name="Turgeon B."/>
            <person name="Goodwin S."/>
            <person name="Spatafora J."/>
            <person name="Crous P."/>
            <person name="Grigoriev I."/>
        </authorList>
    </citation>
    <scope>NUCLEOTIDE SEQUENCE</scope>
    <source>
        <strain evidence="2">CBS 627.86</strain>
    </source>
</reference>
<protein>
    <submittedName>
        <fullName evidence="2">Uncharacterized protein</fullName>
    </submittedName>
</protein>
<dbReference type="OrthoDB" id="3875902at2759"/>
<evidence type="ECO:0000313" key="3">
    <source>
        <dbReference type="Proteomes" id="UP000799770"/>
    </source>
</evidence>